<dbReference type="Proteomes" id="UP000530032">
    <property type="component" value="Unassembled WGS sequence"/>
</dbReference>
<accession>A0A843BH27</accession>
<dbReference type="Pfam" id="PF04014">
    <property type="entry name" value="MazE_antitoxin"/>
    <property type="match status" value="1"/>
</dbReference>
<dbReference type="RefSeq" id="WP_198462390.1">
    <property type="nucleotide sequence ID" value="NZ_JABBCQ020000037.1"/>
</dbReference>
<name>A0A843BH27_9BURK</name>
<dbReference type="GO" id="GO:0003677">
    <property type="term" value="F:DNA binding"/>
    <property type="evidence" value="ECO:0007669"/>
    <property type="project" value="UniProtKB-KW"/>
</dbReference>
<organism evidence="2 3">
    <name type="scientific">Comamonas suwonensis</name>
    <dbReference type="NCBI Taxonomy" id="2606214"/>
    <lineage>
        <taxon>Bacteria</taxon>
        <taxon>Pseudomonadati</taxon>
        <taxon>Pseudomonadota</taxon>
        <taxon>Betaproteobacteria</taxon>
        <taxon>Burkholderiales</taxon>
        <taxon>Comamonadaceae</taxon>
        <taxon>Comamonas</taxon>
    </lineage>
</organism>
<evidence type="ECO:0000259" key="1">
    <source>
        <dbReference type="SMART" id="SM00966"/>
    </source>
</evidence>
<comment type="caution">
    <text evidence="2">The sequence shown here is derived from an EMBL/GenBank/DDBJ whole genome shotgun (WGS) entry which is preliminary data.</text>
</comment>
<reference evidence="2" key="1">
    <citation type="submission" date="2020-12" db="EMBL/GenBank/DDBJ databases">
        <title>Comamonas sp. nov., isolated from stream water.</title>
        <authorList>
            <person name="Park K.-H."/>
        </authorList>
    </citation>
    <scope>NUCLEOTIDE SEQUENCE</scope>
    <source>
        <strain evidence="2">EJ-4</strain>
    </source>
</reference>
<feature type="domain" description="SpoVT-AbrB" evidence="1">
    <location>
        <begin position="30"/>
        <end position="76"/>
    </location>
</feature>
<protein>
    <submittedName>
        <fullName evidence="2">AbrB/MazE/SpoVT family DNA-binding domain-containing protein</fullName>
    </submittedName>
</protein>
<proteinExistence type="predicted"/>
<dbReference type="Gene3D" id="2.10.260.10">
    <property type="match status" value="1"/>
</dbReference>
<keyword evidence="2" id="KW-0238">DNA-binding</keyword>
<evidence type="ECO:0000313" key="3">
    <source>
        <dbReference type="Proteomes" id="UP000530032"/>
    </source>
</evidence>
<dbReference type="AlphaFoldDB" id="A0A843BH27"/>
<keyword evidence="3" id="KW-1185">Reference proteome</keyword>
<dbReference type="SUPFAM" id="SSF89447">
    <property type="entry name" value="AbrB/MazE/MraZ-like"/>
    <property type="match status" value="1"/>
</dbReference>
<dbReference type="SMART" id="SM00966">
    <property type="entry name" value="SpoVT_AbrB"/>
    <property type="match status" value="1"/>
</dbReference>
<dbReference type="EMBL" id="JABBCQ020000037">
    <property type="protein sequence ID" value="MBI1627048.1"/>
    <property type="molecule type" value="Genomic_DNA"/>
</dbReference>
<dbReference type="InterPro" id="IPR037914">
    <property type="entry name" value="SpoVT-AbrB_sf"/>
</dbReference>
<sequence length="95" mass="10610">MPPTTTPLNRCSQFCRSLNSKGKTMANRVGKWGGSLSVRLPKNIVELLDIREKDFLRIRVCDDNTIQIKTIKPVPAEVAGMGAMVKAKPEEPTEW</sequence>
<dbReference type="InterPro" id="IPR007159">
    <property type="entry name" value="SpoVT-AbrB_dom"/>
</dbReference>
<gene>
    <name evidence="2" type="ORF">HF327_021500</name>
</gene>
<evidence type="ECO:0000313" key="2">
    <source>
        <dbReference type="EMBL" id="MBI1627048.1"/>
    </source>
</evidence>